<accession>A1ZJ36</accession>
<comment type="caution">
    <text evidence="2">The sequence shown here is derived from an EMBL/GenBank/DDBJ whole genome shotgun (WGS) entry which is preliminary data.</text>
</comment>
<feature type="transmembrane region" description="Helical" evidence="1">
    <location>
        <begin position="262"/>
        <end position="284"/>
    </location>
</feature>
<organism evidence="2 3">
    <name type="scientific">Microscilla marina ATCC 23134</name>
    <dbReference type="NCBI Taxonomy" id="313606"/>
    <lineage>
        <taxon>Bacteria</taxon>
        <taxon>Pseudomonadati</taxon>
        <taxon>Bacteroidota</taxon>
        <taxon>Cytophagia</taxon>
        <taxon>Cytophagales</taxon>
        <taxon>Microscillaceae</taxon>
        <taxon>Microscilla</taxon>
    </lineage>
</organism>
<proteinExistence type="predicted"/>
<name>A1ZJ36_MICM2</name>
<dbReference type="EMBL" id="AAWS01000010">
    <property type="protein sequence ID" value="EAY29572.1"/>
    <property type="molecule type" value="Genomic_DNA"/>
</dbReference>
<feature type="transmembrane region" description="Helical" evidence="1">
    <location>
        <begin position="218"/>
        <end position="235"/>
    </location>
</feature>
<reference evidence="2 3" key="1">
    <citation type="submission" date="2007-01" db="EMBL/GenBank/DDBJ databases">
        <authorList>
            <person name="Haygood M."/>
            <person name="Podell S."/>
            <person name="Anderson C."/>
            <person name="Hopkinson B."/>
            <person name="Roe K."/>
            <person name="Barbeau K."/>
            <person name="Gaasterland T."/>
            <person name="Ferriera S."/>
            <person name="Johnson J."/>
            <person name="Kravitz S."/>
            <person name="Beeson K."/>
            <person name="Sutton G."/>
            <person name="Rogers Y.-H."/>
            <person name="Friedman R."/>
            <person name="Frazier M."/>
            <person name="Venter J.C."/>
        </authorList>
    </citation>
    <scope>NUCLEOTIDE SEQUENCE [LARGE SCALE GENOMIC DNA]</scope>
    <source>
        <strain evidence="2 3">ATCC 23134</strain>
    </source>
</reference>
<dbReference type="OrthoDB" id="9788139at2"/>
<protein>
    <submittedName>
        <fullName evidence="2">Membrane protein, putative</fullName>
    </submittedName>
</protein>
<keyword evidence="3" id="KW-1185">Reference proteome</keyword>
<evidence type="ECO:0000313" key="3">
    <source>
        <dbReference type="Proteomes" id="UP000004095"/>
    </source>
</evidence>
<evidence type="ECO:0000256" key="1">
    <source>
        <dbReference type="SAM" id="Phobius"/>
    </source>
</evidence>
<dbReference type="eggNOG" id="ENOG502Z9TM">
    <property type="taxonomic scope" value="Bacteria"/>
</dbReference>
<feature type="transmembrane region" description="Helical" evidence="1">
    <location>
        <begin position="194"/>
        <end position="211"/>
    </location>
</feature>
<sequence length="328" mass="37265">MLTDYWVIALLLSQLSSFVLLAGAALLSSQIIKRWSVNGFSEEQLMLERRSYLVGSIVQFVLIFQVAALLMFLNVANHHLTGVIKGAMCADGVLGVNSYGKPLLYIKMGAMLLYIAYLLLNYLDNSEPTYPLTPIKYWLIYPVFLLLGVELVYTVLFFYHIKPDVIATCCSVTFVAQSGKTGYFTLFGNDFTSSWLWVFGVSGAGLTTILLTSKRLAWLNLILGFAFITSGIYSLKQFFVKYIYGLPSHNCLYDIFWAKHYLIGYVFFGGYYLLAGALLGAFLLQIFKPRLHQQHASLARKMRWVSILTTIILILLPVYYWWKWDGTL</sequence>
<feature type="transmembrane region" description="Helical" evidence="1">
    <location>
        <begin position="6"/>
        <end position="32"/>
    </location>
</feature>
<keyword evidence="1" id="KW-0472">Membrane</keyword>
<dbReference type="AlphaFoldDB" id="A1ZJ36"/>
<keyword evidence="1" id="KW-0812">Transmembrane</keyword>
<feature type="transmembrane region" description="Helical" evidence="1">
    <location>
        <begin position="304"/>
        <end position="322"/>
    </location>
</feature>
<evidence type="ECO:0000313" key="2">
    <source>
        <dbReference type="EMBL" id="EAY29572.1"/>
    </source>
</evidence>
<feature type="transmembrane region" description="Helical" evidence="1">
    <location>
        <begin position="135"/>
        <end position="159"/>
    </location>
</feature>
<feature type="transmembrane region" description="Helical" evidence="1">
    <location>
        <begin position="104"/>
        <end position="123"/>
    </location>
</feature>
<gene>
    <name evidence="2" type="ORF">M23134_00456</name>
</gene>
<dbReference type="RefSeq" id="WP_002695990.1">
    <property type="nucleotide sequence ID" value="NZ_AAWS01000010.1"/>
</dbReference>
<keyword evidence="1" id="KW-1133">Transmembrane helix</keyword>
<dbReference type="Proteomes" id="UP000004095">
    <property type="component" value="Unassembled WGS sequence"/>
</dbReference>
<feature type="transmembrane region" description="Helical" evidence="1">
    <location>
        <begin position="52"/>
        <end position="73"/>
    </location>
</feature>